<evidence type="ECO:0008006" key="4">
    <source>
        <dbReference type="Google" id="ProtNLM"/>
    </source>
</evidence>
<name>A0AAV4XFP0_CAEEX</name>
<keyword evidence="1" id="KW-0732">Signal</keyword>
<feature type="signal peptide" evidence="1">
    <location>
        <begin position="1"/>
        <end position="31"/>
    </location>
</feature>
<evidence type="ECO:0000313" key="3">
    <source>
        <dbReference type="Proteomes" id="UP001054945"/>
    </source>
</evidence>
<reference evidence="2 3" key="1">
    <citation type="submission" date="2021-06" db="EMBL/GenBank/DDBJ databases">
        <title>Caerostris extrusa draft genome.</title>
        <authorList>
            <person name="Kono N."/>
            <person name="Arakawa K."/>
        </authorList>
    </citation>
    <scope>NUCLEOTIDE SEQUENCE [LARGE SCALE GENOMIC DNA]</scope>
</reference>
<comment type="caution">
    <text evidence="2">The sequence shown here is derived from an EMBL/GenBank/DDBJ whole genome shotgun (WGS) entry which is preliminary data.</text>
</comment>
<sequence>MQVADSACSGHHRPKVLFFFVFFLSAILCGAYQTSQTSLCLRCSFYRSLHGVLHVFLRNSLITGTPPHLSRIFSSSTPSSEVGGQPLSMLNYPPDYYLQRWKQTQFSPASGIHWKGGWVRKRGVEKETEGGGW</sequence>
<dbReference type="Proteomes" id="UP001054945">
    <property type="component" value="Unassembled WGS sequence"/>
</dbReference>
<evidence type="ECO:0000256" key="1">
    <source>
        <dbReference type="SAM" id="SignalP"/>
    </source>
</evidence>
<accession>A0AAV4XFP0</accession>
<dbReference type="AlphaFoldDB" id="A0AAV4XFP0"/>
<organism evidence="2 3">
    <name type="scientific">Caerostris extrusa</name>
    <name type="common">Bark spider</name>
    <name type="synonym">Caerostris bankana</name>
    <dbReference type="NCBI Taxonomy" id="172846"/>
    <lineage>
        <taxon>Eukaryota</taxon>
        <taxon>Metazoa</taxon>
        <taxon>Ecdysozoa</taxon>
        <taxon>Arthropoda</taxon>
        <taxon>Chelicerata</taxon>
        <taxon>Arachnida</taxon>
        <taxon>Araneae</taxon>
        <taxon>Araneomorphae</taxon>
        <taxon>Entelegynae</taxon>
        <taxon>Araneoidea</taxon>
        <taxon>Araneidae</taxon>
        <taxon>Caerostris</taxon>
    </lineage>
</organism>
<keyword evidence="3" id="KW-1185">Reference proteome</keyword>
<evidence type="ECO:0000313" key="2">
    <source>
        <dbReference type="EMBL" id="GIY93218.1"/>
    </source>
</evidence>
<protein>
    <recommendedName>
        <fullName evidence="4">Secreted protein</fullName>
    </recommendedName>
</protein>
<proteinExistence type="predicted"/>
<dbReference type="EMBL" id="BPLR01017644">
    <property type="protein sequence ID" value="GIY93218.1"/>
    <property type="molecule type" value="Genomic_DNA"/>
</dbReference>
<gene>
    <name evidence="2" type="ORF">CEXT_531111</name>
</gene>
<feature type="chain" id="PRO_5043730474" description="Secreted protein" evidence="1">
    <location>
        <begin position="32"/>
        <end position="133"/>
    </location>
</feature>